<evidence type="ECO:0000313" key="1">
    <source>
        <dbReference type="EMBL" id="GAA3508277.1"/>
    </source>
</evidence>
<gene>
    <name evidence="1" type="ORF">GCM10022416_62190</name>
</gene>
<dbReference type="Proteomes" id="UP001500266">
    <property type="component" value="Unassembled WGS sequence"/>
</dbReference>
<name>A0ABP6UKA9_9ACTN</name>
<accession>A0ABP6UKA9</accession>
<protein>
    <submittedName>
        <fullName evidence="1">Uncharacterized protein</fullName>
    </submittedName>
</protein>
<dbReference type="EMBL" id="BAABDO010000193">
    <property type="protein sequence ID" value="GAA3508277.1"/>
    <property type="molecule type" value="Genomic_DNA"/>
</dbReference>
<evidence type="ECO:0000313" key="2">
    <source>
        <dbReference type="Proteomes" id="UP001500266"/>
    </source>
</evidence>
<reference evidence="2" key="1">
    <citation type="journal article" date="2019" name="Int. J. Syst. Evol. Microbiol.">
        <title>The Global Catalogue of Microorganisms (GCM) 10K type strain sequencing project: providing services to taxonomists for standard genome sequencing and annotation.</title>
        <authorList>
            <consortium name="The Broad Institute Genomics Platform"/>
            <consortium name="The Broad Institute Genome Sequencing Center for Infectious Disease"/>
            <person name="Wu L."/>
            <person name="Ma J."/>
        </authorList>
    </citation>
    <scope>NUCLEOTIDE SEQUENCE [LARGE SCALE GENOMIC DNA]</scope>
    <source>
        <strain evidence="2">JCM 17316</strain>
    </source>
</reference>
<dbReference type="RefSeq" id="WP_345025393.1">
    <property type="nucleotide sequence ID" value="NZ_BAABDO010000193.1"/>
</dbReference>
<sequence length="76" mass="8393">MRLRFLGTDSNQGTCPAMYATDRGTYVVQGAKVTDRAALGDVRNLAADETLVEIDPGLVRHLIKHYQENHQENHGG</sequence>
<proteinExistence type="predicted"/>
<comment type="caution">
    <text evidence="1">The sequence shown here is derived from an EMBL/GenBank/DDBJ whole genome shotgun (WGS) entry which is preliminary data.</text>
</comment>
<organism evidence="1 2">
    <name type="scientific">Actinomadura keratinilytica</name>
    <dbReference type="NCBI Taxonomy" id="547461"/>
    <lineage>
        <taxon>Bacteria</taxon>
        <taxon>Bacillati</taxon>
        <taxon>Actinomycetota</taxon>
        <taxon>Actinomycetes</taxon>
        <taxon>Streptosporangiales</taxon>
        <taxon>Thermomonosporaceae</taxon>
        <taxon>Actinomadura</taxon>
    </lineage>
</organism>
<keyword evidence="2" id="KW-1185">Reference proteome</keyword>